<keyword evidence="4" id="KW-0934">Plastid</keyword>
<gene>
    <name evidence="4" type="primary">rpoA</name>
</gene>
<feature type="non-terminal residue" evidence="4">
    <location>
        <position position="1"/>
    </location>
</feature>
<accession>A0A0S2ICB0</accession>
<sequence length="561" mass="63389">NMKEIVLKSTSFFSESMETQLFNSRNFEFKKTKSLNSIFKNSMACPTDEPPESGASISLEIEPTGKKGMVLSQEKGALSKQPSGRPLIFGSRLGFGGSSSGHVKTKAQTGKNNKYKVNYLNSRQINRMNHFLVNTQFKNQQIGYLYVRGPGVVRANDLKLPSNIQCVDPDQYIATLSEDGVLIMKFTIVQGTGQTTPLGGPFLKTKKNLFFLLQSQKSNNFDLSKVESLYKELKLKKTISLNILKKRQPLFVSQYAKPKCKIKLYCVNNKKNLRFLKFKLGLEGKEEDFYPDASLPRRGKAYLRPLGGENNAVNYWPEINEGQPLLLPTRRGEKEDEDMDMHKAPRQTKRPKTILFRKKRFRILKTASEKPSASISPNKNSLPLLIDPVFMPVTKVNYTIEKFQTVTFEKKFNTVSSVQTGSEPSGTMLRLPKVEEKILWTPLHGFSTPSLSSLYEGSSGMQRSAAEGSGLCFAPGATGSDKMTKLSRRTIKSKLKLINSKSNELEKDIYNNEFSYVVKLEIWTNGSIHPRQALYKACQYLKKLFSNIEKFKNVSSFTKDI</sequence>
<dbReference type="SUPFAM" id="SSF56553">
    <property type="entry name" value="Insert subdomain of RNA polymerase alpha subunit"/>
    <property type="match status" value="1"/>
</dbReference>
<geneLocation type="chloroplast" evidence="4"/>
<evidence type="ECO:0000259" key="3">
    <source>
        <dbReference type="Pfam" id="PF01000"/>
    </source>
</evidence>
<dbReference type="EMBL" id="KT624874">
    <property type="protein sequence ID" value="ALO21107.1"/>
    <property type="molecule type" value="Genomic_DNA"/>
</dbReference>
<dbReference type="GO" id="GO:0046983">
    <property type="term" value="F:protein dimerization activity"/>
    <property type="evidence" value="ECO:0007669"/>
    <property type="project" value="InterPro"/>
</dbReference>
<dbReference type="InterPro" id="IPR036643">
    <property type="entry name" value="RNApol_insert_sf"/>
</dbReference>
<keyword evidence="4" id="KW-0150">Chloroplast</keyword>
<organism evidence="4">
    <name type="scientific">Staurocarteria crucifera</name>
    <dbReference type="NCBI Taxonomy" id="47781"/>
    <lineage>
        <taxon>Eukaryota</taxon>
        <taxon>Viridiplantae</taxon>
        <taxon>Chlorophyta</taxon>
        <taxon>core chlorophytes</taxon>
        <taxon>Chlorophyceae</taxon>
        <taxon>CS clade</taxon>
        <taxon>Chlamydomonadales</taxon>
        <taxon>Chlamydomonadaceae</taxon>
        <taxon>Staurocarteria</taxon>
    </lineage>
</organism>
<dbReference type="Gene3D" id="2.170.120.12">
    <property type="entry name" value="DNA-directed RNA polymerase, insert domain"/>
    <property type="match status" value="1"/>
</dbReference>
<reference evidence="4" key="1">
    <citation type="journal article" date="2015" name="BMC Evol. Biol.">
        <title>Chloroplast phylogenomic analysis of chlorophyte green algae identifies a novel lineage sister to the Sphaeropleales (Chlorophyceae).</title>
        <authorList>
            <person name="Lemieux C."/>
            <person name="Vincent A.T."/>
            <person name="Labarre A."/>
            <person name="Otis C."/>
            <person name="Turmel M."/>
        </authorList>
    </citation>
    <scope>NUCLEOTIDE SEQUENCE</scope>
</reference>
<evidence type="ECO:0000313" key="4">
    <source>
        <dbReference type="EMBL" id="ALO21107.1"/>
    </source>
</evidence>
<evidence type="ECO:0000256" key="2">
    <source>
        <dbReference type="ARBA" id="ARBA00023163"/>
    </source>
</evidence>
<protein>
    <submittedName>
        <fullName evidence="4">RpoA</fullName>
    </submittedName>
</protein>
<keyword evidence="2" id="KW-0804">Transcription</keyword>
<proteinExistence type="predicted"/>
<dbReference type="GO" id="GO:0000428">
    <property type="term" value="C:DNA-directed RNA polymerase complex"/>
    <property type="evidence" value="ECO:0007669"/>
    <property type="project" value="UniProtKB-KW"/>
</dbReference>
<dbReference type="InterPro" id="IPR036603">
    <property type="entry name" value="RBP11-like"/>
</dbReference>
<evidence type="ECO:0000256" key="1">
    <source>
        <dbReference type="ARBA" id="ARBA00022478"/>
    </source>
</evidence>
<keyword evidence="1" id="KW-0240">DNA-directed RNA polymerase</keyword>
<feature type="domain" description="DNA-directed RNA polymerase insert" evidence="3">
    <location>
        <begin position="128"/>
        <end position="195"/>
    </location>
</feature>
<name>A0A0S2ICB0_9CHLO</name>
<dbReference type="InterPro" id="IPR011262">
    <property type="entry name" value="DNA-dir_RNA_pol_insert"/>
</dbReference>
<dbReference type="Pfam" id="PF01000">
    <property type="entry name" value="RNA_pol_A_bac"/>
    <property type="match status" value="1"/>
</dbReference>
<dbReference type="GO" id="GO:0003899">
    <property type="term" value="F:DNA-directed RNA polymerase activity"/>
    <property type="evidence" value="ECO:0007669"/>
    <property type="project" value="InterPro"/>
</dbReference>
<dbReference type="GO" id="GO:0006351">
    <property type="term" value="P:DNA-templated transcription"/>
    <property type="evidence" value="ECO:0007669"/>
    <property type="project" value="InterPro"/>
</dbReference>
<dbReference type="AlphaFoldDB" id="A0A0S2ICB0"/>
<dbReference type="Gene3D" id="3.30.1360.10">
    <property type="entry name" value="RNA polymerase, RBP11-like subunit"/>
    <property type="match status" value="1"/>
</dbReference>
<dbReference type="SUPFAM" id="SSF55257">
    <property type="entry name" value="RBP11-like subunits of RNA polymerase"/>
    <property type="match status" value="1"/>
</dbReference>